<organism evidence="1 2">
    <name type="scientific">Trametes coccinea (strain BRFM310)</name>
    <name type="common">Pycnoporus coccineus</name>
    <dbReference type="NCBI Taxonomy" id="1353009"/>
    <lineage>
        <taxon>Eukaryota</taxon>
        <taxon>Fungi</taxon>
        <taxon>Dikarya</taxon>
        <taxon>Basidiomycota</taxon>
        <taxon>Agaricomycotina</taxon>
        <taxon>Agaricomycetes</taxon>
        <taxon>Polyporales</taxon>
        <taxon>Polyporaceae</taxon>
        <taxon>Trametes</taxon>
    </lineage>
</organism>
<keyword evidence="2" id="KW-1185">Reference proteome</keyword>
<evidence type="ECO:0000313" key="2">
    <source>
        <dbReference type="Proteomes" id="UP000193067"/>
    </source>
</evidence>
<dbReference type="AlphaFoldDB" id="A0A1Y2IB84"/>
<gene>
    <name evidence="1" type="ORF">PYCCODRAFT_1192661</name>
</gene>
<proteinExistence type="predicted"/>
<accession>A0A1Y2IB84</accession>
<reference evidence="1 2" key="1">
    <citation type="journal article" date="2015" name="Biotechnol. Biofuels">
        <title>Enhanced degradation of softwood versus hardwood by the white-rot fungus Pycnoporus coccineus.</title>
        <authorList>
            <person name="Couturier M."/>
            <person name="Navarro D."/>
            <person name="Chevret D."/>
            <person name="Henrissat B."/>
            <person name="Piumi F."/>
            <person name="Ruiz-Duenas F.J."/>
            <person name="Martinez A.T."/>
            <person name="Grigoriev I.V."/>
            <person name="Riley R."/>
            <person name="Lipzen A."/>
            <person name="Berrin J.G."/>
            <person name="Master E.R."/>
            <person name="Rosso M.N."/>
        </authorList>
    </citation>
    <scope>NUCLEOTIDE SEQUENCE [LARGE SCALE GENOMIC DNA]</scope>
    <source>
        <strain evidence="1 2">BRFM310</strain>
    </source>
</reference>
<evidence type="ECO:0000313" key="1">
    <source>
        <dbReference type="EMBL" id="OSC97171.1"/>
    </source>
</evidence>
<sequence>MRAAILPQCNSTSSLPWLSRASRTCSLGERTHLDQSLPRDVQHRVLSDELQYGLTTRSRHRQDYGVHHLCGSNPDCRDQRQPRTAKTVALLKAFQSSTVRKRSRLNTLLKFHEHCQWEACLYQASPRRDRRCQSFRPRLSLCRSRRSSPSLSVRLVQFLECGRIYA</sequence>
<dbReference type="Proteomes" id="UP000193067">
    <property type="component" value="Unassembled WGS sequence"/>
</dbReference>
<name>A0A1Y2IB84_TRAC3</name>
<dbReference type="EMBL" id="KZ084156">
    <property type="protein sequence ID" value="OSC97171.1"/>
    <property type="molecule type" value="Genomic_DNA"/>
</dbReference>
<protein>
    <submittedName>
        <fullName evidence="1">Uncharacterized protein</fullName>
    </submittedName>
</protein>